<dbReference type="InterPro" id="IPR056594">
    <property type="entry name" value="AT5G49610-like_b-prop"/>
</dbReference>
<dbReference type="Proteomes" id="UP001497457">
    <property type="component" value="Chromosome 8b"/>
</dbReference>
<feature type="domain" description="F-box" evidence="1">
    <location>
        <begin position="6"/>
        <end position="49"/>
    </location>
</feature>
<dbReference type="PANTHER" id="PTHR32133">
    <property type="entry name" value="OS07G0120400 PROTEIN"/>
    <property type="match status" value="1"/>
</dbReference>
<dbReference type="Pfam" id="PF00646">
    <property type="entry name" value="F-box"/>
    <property type="match status" value="1"/>
</dbReference>
<evidence type="ECO:0000313" key="3">
    <source>
        <dbReference type="Proteomes" id="UP001497457"/>
    </source>
</evidence>
<dbReference type="Gene3D" id="1.20.1280.50">
    <property type="match status" value="1"/>
</dbReference>
<dbReference type="Pfam" id="PF23635">
    <property type="entry name" value="Beta-prop_AT5G49610-like"/>
    <property type="match status" value="1"/>
</dbReference>
<protein>
    <recommendedName>
        <fullName evidence="1">F-box domain-containing protein</fullName>
    </recommendedName>
</protein>
<dbReference type="SUPFAM" id="SSF50965">
    <property type="entry name" value="Galactose oxidase, central domain"/>
    <property type="match status" value="1"/>
</dbReference>
<name>A0ABC9G7T2_9POAL</name>
<gene>
    <name evidence="2" type="ORF">URODEC1_LOCUS113513</name>
</gene>
<dbReference type="InterPro" id="IPR001810">
    <property type="entry name" value="F-box_dom"/>
</dbReference>
<dbReference type="SUPFAM" id="SSF81383">
    <property type="entry name" value="F-box domain"/>
    <property type="match status" value="1"/>
</dbReference>
<proteinExistence type="predicted"/>
<accession>A0ABC9G7T2</accession>
<dbReference type="InterPro" id="IPR011043">
    <property type="entry name" value="Gal_Oxase/kelch_b-propeller"/>
</dbReference>
<keyword evidence="3" id="KW-1185">Reference proteome</keyword>
<reference evidence="3" key="1">
    <citation type="submission" date="2024-06" db="EMBL/GenBank/DDBJ databases">
        <authorList>
            <person name="Ryan C."/>
        </authorList>
    </citation>
    <scope>NUCLEOTIDE SEQUENCE [LARGE SCALE GENOMIC DNA]</scope>
</reference>
<evidence type="ECO:0000259" key="1">
    <source>
        <dbReference type="SMART" id="SM00256"/>
    </source>
</evidence>
<dbReference type="SUPFAM" id="SSF69304">
    <property type="entry name" value="Tricorn protease N-terminal domain"/>
    <property type="match status" value="1"/>
</dbReference>
<dbReference type="InterPro" id="IPR036047">
    <property type="entry name" value="F-box-like_dom_sf"/>
</dbReference>
<dbReference type="SMART" id="SM00256">
    <property type="entry name" value="FBOX"/>
    <property type="match status" value="1"/>
</dbReference>
<sequence>MTPAALVDDLVEEILLRLPPDDPAQLVRASLVCKRWRRLVSDTGFRRSLHKFHRSPPMLGFFCRADGHGPSHRIRFVPTSTSCPPIADHRCYRVLDSRHGRVLLLLKHPVHECELAVWDPITGDRRDLPTIHRSANTYNASVLCGGGTSSCDRQTCCHCKQFLVVFIGNSGSAGMFACFYSSQSGSWSEPTSLQAQCPPGCIDPVAGVLAGNAVYFQIRFGSKILKYDLGTKAFSVIDLPPSCYWYGDYYNYIAPMATKDGGLGFVGVEDTRLHLWSWKTDRKGQERWVESRTIRLKKLIPVDPVCLFLMPDFVAFADGARLFLLVTTDGIFSIDLKTFKVRKVYEDFDIKNIVPFVSFYTPALGETSSGDGQIAGA</sequence>
<dbReference type="PANTHER" id="PTHR32133:SF386">
    <property type="entry name" value="F-BOX DOMAIN-CONTAINING PROTEIN"/>
    <property type="match status" value="1"/>
</dbReference>
<dbReference type="AlphaFoldDB" id="A0ABC9G7T2"/>
<reference evidence="2 3" key="2">
    <citation type="submission" date="2024-10" db="EMBL/GenBank/DDBJ databases">
        <authorList>
            <person name="Ryan C."/>
        </authorList>
    </citation>
    <scope>NUCLEOTIDE SEQUENCE [LARGE SCALE GENOMIC DNA]</scope>
</reference>
<dbReference type="EMBL" id="OZ075118">
    <property type="protein sequence ID" value="CAL5089743.1"/>
    <property type="molecule type" value="Genomic_DNA"/>
</dbReference>
<evidence type="ECO:0000313" key="2">
    <source>
        <dbReference type="EMBL" id="CAL5089743.1"/>
    </source>
</evidence>
<organism evidence="2 3">
    <name type="scientific">Urochloa decumbens</name>
    <dbReference type="NCBI Taxonomy" id="240449"/>
    <lineage>
        <taxon>Eukaryota</taxon>
        <taxon>Viridiplantae</taxon>
        <taxon>Streptophyta</taxon>
        <taxon>Embryophyta</taxon>
        <taxon>Tracheophyta</taxon>
        <taxon>Spermatophyta</taxon>
        <taxon>Magnoliopsida</taxon>
        <taxon>Liliopsida</taxon>
        <taxon>Poales</taxon>
        <taxon>Poaceae</taxon>
        <taxon>PACMAD clade</taxon>
        <taxon>Panicoideae</taxon>
        <taxon>Panicodae</taxon>
        <taxon>Paniceae</taxon>
        <taxon>Melinidinae</taxon>
        <taxon>Urochloa</taxon>
    </lineage>
</organism>